<feature type="transmembrane region" description="Helical" evidence="8">
    <location>
        <begin position="311"/>
        <end position="333"/>
    </location>
</feature>
<dbReference type="PANTHER" id="PTHR42718">
    <property type="entry name" value="MAJOR FACILITATOR SUPERFAMILY MULTIDRUG TRANSPORTER MFSC"/>
    <property type="match status" value="1"/>
</dbReference>
<dbReference type="InterPro" id="IPR036259">
    <property type="entry name" value="MFS_trans_sf"/>
</dbReference>
<protein>
    <recommendedName>
        <fullName evidence="8">Bcr/CflA family efflux transporter</fullName>
    </recommendedName>
</protein>
<evidence type="ECO:0000256" key="5">
    <source>
        <dbReference type="ARBA" id="ARBA00022692"/>
    </source>
</evidence>
<name>A0A972J7Z3_9RHOO</name>
<evidence type="ECO:0000256" key="3">
    <source>
        <dbReference type="ARBA" id="ARBA00022448"/>
    </source>
</evidence>
<evidence type="ECO:0000313" key="11">
    <source>
        <dbReference type="Proteomes" id="UP000599523"/>
    </source>
</evidence>
<sequence>MPVSMPLLAGLLAALAAIGPFAIDTYLPAFPAMGEALGASRIEVQQTLTAYMATYAMMVLWHGALADRFGRRSVIIISMLGFAAASMLCAFATSIEWLWLGRALQGMCGGAGMVVGRAVIRDVLDGAQAQRLMSRVMMIFAIAPAIAPMIGGALLHVAGWRSIFVFLALFSAGLAWATWRMLPETLPEHARQSLHPVSLGRGYLQVMSSVAFVLLAGTLALNFNGFFIYVLAAPTFLIEHLGLGSSEFHWLFVPVVLGVIGGSMLSGKAAGKLSPGRTIALGFGIMVIASAANLVHAATMPPNLVGSILPIAVFVLGMSLAMPSLSLMVLDLFPARRGLVSSCQSFVQVGLNAVSAGLIVPVLWATPLTLAAGMGVFLALGLASFVLWGLLVRVRAR</sequence>
<keyword evidence="3 8" id="KW-0813">Transport</keyword>
<dbReference type="GO" id="GO:0042910">
    <property type="term" value="F:xenobiotic transmembrane transporter activity"/>
    <property type="evidence" value="ECO:0007669"/>
    <property type="project" value="InterPro"/>
</dbReference>
<evidence type="ECO:0000313" key="10">
    <source>
        <dbReference type="EMBL" id="NMG02709.1"/>
    </source>
</evidence>
<feature type="transmembrane region" description="Helical" evidence="8">
    <location>
        <begin position="99"/>
        <end position="120"/>
    </location>
</feature>
<comment type="caution">
    <text evidence="8">Lacks conserved residue(s) required for the propagation of feature annotation.</text>
</comment>
<organism evidence="10 11">
    <name type="scientific">Azoarcus taiwanensis</name>
    <dbReference type="NCBI Taxonomy" id="666964"/>
    <lineage>
        <taxon>Bacteria</taxon>
        <taxon>Pseudomonadati</taxon>
        <taxon>Pseudomonadota</taxon>
        <taxon>Betaproteobacteria</taxon>
        <taxon>Rhodocyclales</taxon>
        <taxon>Zoogloeaceae</taxon>
        <taxon>Azoarcus</taxon>
    </lineage>
</organism>
<dbReference type="InterPro" id="IPR011701">
    <property type="entry name" value="MFS"/>
</dbReference>
<dbReference type="PROSITE" id="PS50850">
    <property type="entry name" value="MFS"/>
    <property type="match status" value="1"/>
</dbReference>
<dbReference type="Pfam" id="PF07690">
    <property type="entry name" value="MFS_1"/>
    <property type="match status" value="1"/>
</dbReference>
<dbReference type="EMBL" id="WTVM01000030">
    <property type="protein sequence ID" value="NMG02709.1"/>
    <property type="molecule type" value="Genomic_DNA"/>
</dbReference>
<dbReference type="SUPFAM" id="SSF103473">
    <property type="entry name" value="MFS general substrate transporter"/>
    <property type="match status" value="1"/>
</dbReference>
<evidence type="ECO:0000256" key="2">
    <source>
        <dbReference type="ARBA" id="ARBA00006236"/>
    </source>
</evidence>
<dbReference type="GO" id="GO:0005886">
    <property type="term" value="C:plasma membrane"/>
    <property type="evidence" value="ECO:0007669"/>
    <property type="project" value="UniProtKB-SubCell"/>
</dbReference>
<dbReference type="AlphaFoldDB" id="A0A972J7Z3"/>
<feature type="transmembrane region" description="Helical" evidence="8">
    <location>
        <begin position="279"/>
        <end position="299"/>
    </location>
</feature>
<dbReference type="InterPro" id="IPR020846">
    <property type="entry name" value="MFS_dom"/>
</dbReference>
<evidence type="ECO:0000256" key="1">
    <source>
        <dbReference type="ARBA" id="ARBA00004651"/>
    </source>
</evidence>
<evidence type="ECO:0000259" key="9">
    <source>
        <dbReference type="PROSITE" id="PS50850"/>
    </source>
</evidence>
<dbReference type="CDD" id="cd17320">
    <property type="entry name" value="MFS_MdfA_MDR_like"/>
    <property type="match status" value="1"/>
</dbReference>
<keyword evidence="11" id="KW-1185">Reference proteome</keyword>
<evidence type="ECO:0000256" key="6">
    <source>
        <dbReference type="ARBA" id="ARBA00022989"/>
    </source>
</evidence>
<reference evidence="10" key="1">
    <citation type="submission" date="2019-12" db="EMBL/GenBank/DDBJ databases">
        <title>Comparative genomics gives insights into the taxonomy of the Azoarcus-Aromatoleum group and reveals separate origins of nif in the plant-associated Azoarcus and non-plant-associated Aromatoleum sub-groups.</title>
        <authorList>
            <person name="Lafos M."/>
            <person name="Maluk M."/>
            <person name="Batista M."/>
            <person name="Junghare M."/>
            <person name="Carmona M."/>
            <person name="Faoro H."/>
            <person name="Cruz L.M."/>
            <person name="Battistoni F."/>
            <person name="De Souza E."/>
            <person name="Pedrosa F."/>
            <person name="Chen W.-M."/>
            <person name="Poole P.S."/>
            <person name="Dixon R.A."/>
            <person name="James E.K."/>
        </authorList>
    </citation>
    <scope>NUCLEOTIDE SEQUENCE</scope>
    <source>
        <strain evidence="10">NSC3</strain>
    </source>
</reference>
<keyword evidence="7 8" id="KW-0472">Membrane</keyword>
<comment type="similarity">
    <text evidence="2 8">Belongs to the major facilitator superfamily. Bcr/CmlA family.</text>
</comment>
<feature type="transmembrane region" description="Helical" evidence="8">
    <location>
        <begin position="73"/>
        <end position="93"/>
    </location>
</feature>
<feature type="transmembrane region" description="Helical" evidence="8">
    <location>
        <begin position="132"/>
        <end position="157"/>
    </location>
</feature>
<dbReference type="RefSeq" id="WP_168987489.1">
    <property type="nucleotide sequence ID" value="NZ_CAWPHM010000233.1"/>
</dbReference>
<feature type="transmembrane region" description="Helical" evidence="8">
    <location>
        <begin position="370"/>
        <end position="392"/>
    </location>
</feature>
<feature type="transmembrane region" description="Helical" evidence="8">
    <location>
        <begin position="345"/>
        <end position="364"/>
    </location>
</feature>
<dbReference type="Proteomes" id="UP000599523">
    <property type="component" value="Unassembled WGS sequence"/>
</dbReference>
<dbReference type="PANTHER" id="PTHR42718:SF9">
    <property type="entry name" value="MAJOR FACILITATOR SUPERFAMILY MULTIDRUG TRANSPORTER MFSC"/>
    <property type="match status" value="1"/>
</dbReference>
<dbReference type="Gene3D" id="1.20.1720.10">
    <property type="entry name" value="Multidrug resistance protein D"/>
    <property type="match status" value="1"/>
</dbReference>
<feature type="transmembrane region" description="Helical" evidence="8">
    <location>
        <begin position="46"/>
        <end position="66"/>
    </location>
</feature>
<feature type="transmembrane region" description="Helical" evidence="8">
    <location>
        <begin position="203"/>
        <end position="228"/>
    </location>
</feature>
<keyword evidence="8" id="KW-0997">Cell inner membrane</keyword>
<evidence type="ECO:0000256" key="7">
    <source>
        <dbReference type="ARBA" id="ARBA00023136"/>
    </source>
</evidence>
<accession>A0A972J7Z3</accession>
<keyword evidence="4" id="KW-1003">Cell membrane</keyword>
<keyword evidence="6 8" id="KW-1133">Transmembrane helix</keyword>
<comment type="caution">
    <text evidence="10">The sequence shown here is derived from an EMBL/GenBank/DDBJ whole genome shotgun (WGS) entry which is preliminary data.</text>
</comment>
<evidence type="ECO:0000256" key="4">
    <source>
        <dbReference type="ARBA" id="ARBA00022475"/>
    </source>
</evidence>
<proteinExistence type="inferred from homology"/>
<dbReference type="NCBIfam" id="TIGR00710">
    <property type="entry name" value="efflux_Bcr_CflA"/>
    <property type="match status" value="1"/>
</dbReference>
<evidence type="ECO:0000256" key="8">
    <source>
        <dbReference type="RuleBase" id="RU365088"/>
    </source>
</evidence>
<keyword evidence="5 8" id="KW-0812">Transmembrane</keyword>
<dbReference type="GO" id="GO:1990961">
    <property type="term" value="P:xenobiotic detoxification by transmembrane export across the plasma membrane"/>
    <property type="evidence" value="ECO:0007669"/>
    <property type="project" value="InterPro"/>
</dbReference>
<dbReference type="InterPro" id="IPR004812">
    <property type="entry name" value="Efflux_drug-R_Bcr/CmlA"/>
</dbReference>
<feature type="transmembrane region" description="Helical" evidence="8">
    <location>
        <begin position="248"/>
        <end position="267"/>
    </location>
</feature>
<comment type="subcellular location">
    <subcellularLocation>
        <location evidence="8">Cell inner membrane</location>
        <topology evidence="8">Multi-pass membrane protein</topology>
    </subcellularLocation>
    <subcellularLocation>
        <location evidence="1">Cell membrane</location>
        <topology evidence="1">Multi-pass membrane protein</topology>
    </subcellularLocation>
</comment>
<feature type="transmembrane region" description="Helical" evidence="8">
    <location>
        <begin position="163"/>
        <end position="182"/>
    </location>
</feature>
<feature type="domain" description="Major facilitator superfamily (MFS) profile" evidence="9">
    <location>
        <begin position="5"/>
        <end position="397"/>
    </location>
</feature>
<gene>
    <name evidence="10" type="ORF">GPA21_06960</name>
</gene>